<dbReference type="AlphaFoldDB" id="A0A9P4Q8Y3"/>
<dbReference type="Proteomes" id="UP000799441">
    <property type="component" value="Unassembled WGS sequence"/>
</dbReference>
<accession>A0A9P4Q8Y3</accession>
<keyword evidence="2" id="KW-0472">Membrane</keyword>
<proteinExistence type="predicted"/>
<keyword evidence="5" id="KW-1185">Reference proteome</keyword>
<keyword evidence="3" id="KW-0732">Signal</keyword>
<evidence type="ECO:0000313" key="4">
    <source>
        <dbReference type="EMBL" id="KAF2721403.1"/>
    </source>
</evidence>
<keyword evidence="2" id="KW-0812">Transmembrane</keyword>
<comment type="caution">
    <text evidence="4">The sequence shown here is derived from an EMBL/GenBank/DDBJ whole genome shotgun (WGS) entry which is preliminary data.</text>
</comment>
<evidence type="ECO:0000256" key="2">
    <source>
        <dbReference type="SAM" id="Phobius"/>
    </source>
</evidence>
<organism evidence="4 5">
    <name type="scientific">Polychaeton citri CBS 116435</name>
    <dbReference type="NCBI Taxonomy" id="1314669"/>
    <lineage>
        <taxon>Eukaryota</taxon>
        <taxon>Fungi</taxon>
        <taxon>Dikarya</taxon>
        <taxon>Ascomycota</taxon>
        <taxon>Pezizomycotina</taxon>
        <taxon>Dothideomycetes</taxon>
        <taxon>Dothideomycetidae</taxon>
        <taxon>Capnodiales</taxon>
        <taxon>Capnodiaceae</taxon>
        <taxon>Polychaeton</taxon>
    </lineage>
</organism>
<evidence type="ECO:0000256" key="1">
    <source>
        <dbReference type="SAM" id="MobiDB-lite"/>
    </source>
</evidence>
<dbReference type="EMBL" id="MU003790">
    <property type="protein sequence ID" value="KAF2721403.1"/>
    <property type="molecule type" value="Genomic_DNA"/>
</dbReference>
<evidence type="ECO:0000256" key="3">
    <source>
        <dbReference type="SAM" id="SignalP"/>
    </source>
</evidence>
<feature type="compositionally biased region" description="Polar residues" evidence="1">
    <location>
        <begin position="92"/>
        <end position="106"/>
    </location>
</feature>
<name>A0A9P4Q8Y3_9PEZI</name>
<keyword evidence="2" id="KW-1133">Transmembrane helix</keyword>
<protein>
    <submittedName>
        <fullName evidence="4">Uncharacterized protein</fullName>
    </submittedName>
</protein>
<feature type="chain" id="PRO_5040232605" evidence="3">
    <location>
        <begin position="25"/>
        <end position="129"/>
    </location>
</feature>
<evidence type="ECO:0000313" key="5">
    <source>
        <dbReference type="Proteomes" id="UP000799441"/>
    </source>
</evidence>
<reference evidence="4" key="1">
    <citation type="journal article" date="2020" name="Stud. Mycol.">
        <title>101 Dothideomycetes genomes: a test case for predicting lifestyles and emergence of pathogens.</title>
        <authorList>
            <person name="Haridas S."/>
            <person name="Albert R."/>
            <person name="Binder M."/>
            <person name="Bloem J."/>
            <person name="Labutti K."/>
            <person name="Salamov A."/>
            <person name="Andreopoulos B."/>
            <person name="Baker S."/>
            <person name="Barry K."/>
            <person name="Bills G."/>
            <person name="Bluhm B."/>
            <person name="Cannon C."/>
            <person name="Castanera R."/>
            <person name="Culley D."/>
            <person name="Daum C."/>
            <person name="Ezra D."/>
            <person name="Gonzalez J."/>
            <person name="Henrissat B."/>
            <person name="Kuo A."/>
            <person name="Liang C."/>
            <person name="Lipzen A."/>
            <person name="Lutzoni F."/>
            <person name="Magnuson J."/>
            <person name="Mondo S."/>
            <person name="Nolan M."/>
            <person name="Ohm R."/>
            <person name="Pangilinan J."/>
            <person name="Park H.-J."/>
            <person name="Ramirez L."/>
            <person name="Alfaro M."/>
            <person name="Sun H."/>
            <person name="Tritt A."/>
            <person name="Yoshinaga Y."/>
            <person name="Zwiers L.-H."/>
            <person name="Turgeon B."/>
            <person name="Goodwin S."/>
            <person name="Spatafora J."/>
            <person name="Crous P."/>
            <person name="Grigoriev I."/>
        </authorList>
    </citation>
    <scope>NUCLEOTIDE SEQUENCE</scope>
    <source>
        <strain evidence="4">CBS 116435</strain>
    </source>
</reference>
<feature type="signal peptide" evidence="3">
    <location>
        <begin position="1"/>
        <end position="24"/>
    </location>
</feature>
<sequence length="129" mass="13609">MATLTKILSALLLLTLLQSGLTMAVSTLEKRHPFVESGNFEISLKDAGQGAIGLAIAGLIICFCVPSWRASMIRDLRASLTASVGAGGASLESESQTDTASTQSVTIADDDETSTLFKRHSGELFEQFA</sequence>
<feature type="region of interest" description="Disordered" evidence="1">
    <location>
        <begin position="87"/>
        <end position="107"/>
    </location>
</feature>
<feature type="transmembrane region" description="Helical" evidence="2">
    <location>
        <begin position="48"/>
        <end position="68"/>
    </location>
</feature>
<gene>
    <name evidence="4" type="ORF">K431DRAFT_312482</name>
</gene>